<comment type="catalytic activity">
    <reaction evidence="2">
        <text>[(1-&gt;4)-alpha-D-glucosyl](n) + phosphate = [(1-&gt;4)-alpha-D-glucosyl](n-1) + alpha-D-glucose 1-phosphate</text>
        <dbReference type="Rhea" id="RHEA:41732"/>
        <dbReference type="Rhea" id="RHEA-COMP:9584"/>
        <dbReference type="Rhea" id="RHEA-COMP:9586"/>
        <dbReference type="ChEBI" id="CHEBI:15444"/>
        <dbReference type="ChEBI" id="CHEBI:43474"/>
        <dbReference type="ChEBI" id="CHEBI:58601"/>
        <dbReference type="EC" id="2.4.1.1"/>
    </reaction>
</comment>
<keyword evidence="2 3" id="KW-0328">Glycosyltransferase</keyword>
<keyword evidence="2" id="KW-0119">Carbohydrate metabolism</keyword>
<dbReference type="EMBL" id="BEXB01000010">
    <property type="protein sequence ID" value="GAY75971.1"/>
    <property type="molecule type" value="Genomic_DNA"/>
</dbReference>
<dbReference type="AlphaFoldDB" id="A0A4Y1ZAM4"/>
<evidence type="ECO:0000256" key="1">
    <source>
        <dbReference type="ARBA" id="ARBA00006047"/>
    </source>
</evidence>
<dbReference type="GO" id="GO:0005980">
    <property type="term" value="P:glycogen catabolic process"/>
    <property type="evidence" value="ECO:0007669"/>
    <property type="project" value="TreeGrafter"/>
</dbReference>
<comment type="function">
    <text evidence="2">Allosteric enzyme that catalyzes the rate-limiting step in glycogen catabolism, the phosphorolytic cleavage of glycogen to produce glucose-1-phosphate, and plays a central role in maintaining cellular and organismal glucose homeostasis.</text>
</comment>
<dbReference type="InterPro" id="IPR000811">
    <property type="entry name" value="Glyco_trans_35"/>
</dbReference>
<keyword evidence="2" id="KW-0663">Pyridoxal phosphate</keyword>
<dbReference type="Pfam" id="PF00343">
    <property type="entry name" value="Phosphorylase"/>
    <property type="match status" value="1"/>
</dbReference>
<dbReference type="SUPFAM" id="SSF53756">
    <property type="entry name" value="UDP-Glycosyltransferase/glycogen phosphorylase"/>
    <property type="match status" value="1"/>
</dbReference>
<evidence type="ECO:0000313" key="3">
    <source>
        <dbReference type="EMBL" id="GAY75971.1"/>
    </source>
</evidence>
<dbReference type="EC" id="2.4.1.1" evidence="2"/>
<comment type="caution">
    <text evidence="3">The sequence shown here is derived from an EMBL/GenBank/DDBJ whole genome shotgun (WGS) entry which is preliminary data.</text>
</comment>
<name>A0A4Y1ZAM4_9BACL</name>
<dbReference type="GO" id="GO:0005737">
    <property type="term" value="C:cytoplasm"/>
    <property type="evidence" value="ECO:0007669"/>
    <property type="project" value="TreeGrafter"/>
</dbReference>
<accession>A0A4Y1ZAM4</accession>
<comment type="similarity">
    <text evidence="1 2">Belongs to the glycogen phosphorylase family.</text>
</comment>
<comment type="cofactor">
    <cofactor evidence="2">
        <name>pyridoxal 5'-phosphate</name>
        <dbReference type="ChEBI" id="CHEBI:597326"/>
    </cofactor>
</comment>
<dbReference type="Proteomes" id="UP000319716">
    <property type="component" value="Unassembled WGS sequence"/>
</dbReference>
<dbReference type="GO" id="GO:0008184">
    <property type="term" value="F:glycogen phosphorylase activity"/>
    <property type="evidence" value="ECO:0007669"/>
    <property type="project" value="InterPro"/>
</dbReference>
<sequence>MNALIDGTIPGAEAEGYAIFDSLVRYGDEYFVLRDFDDYAAAQERIDRLYRDSLIWQKMALINIASAGIFSSDYTVQQYASQIWDVSSKVHRI</sequence>
<reference evidence="3 4" key="1">
    <citation type="submission" date="2017-11" db="EMBL/GenBank/DDBJ databases">
        <title>Draft Genome Sequence of Sporolactobacillus inulinus NBRC 111894 Isolated from Koso, a Japanese Sugar-Vegetable Fermented Beverage.</title>
        <authorList>
            <person name="Chiou T.Y."/>
            <person name="Oshima K."/>
            <person name="Suda W."/>
            <person name="Hattori M."/>
            <person name="Takahashi T."/>
        </authorList>
    </citation>
    <scope>NUCLEOTIDE SEQUENCE [LARGE SCALE GENOMIC DNA]</scope>
    <source>
        <strain evidence="3 4">NBRC111894</strain>
    </source>
</reference>
<protein>
    <recommendedName>
        <fullName evidence="2">Alpha-1,4 glucan phosphorylase</fullName>
        <ecNumber evidence="2">2.4.1.1</ecNumber>
    </recommendedName>
</protein>
<evidence type="ECO:0000313" key="4">
    <source>
        <dbReference type="Proteomes" id="UP000319716"/>
    </source>
</evidence>
<dbReference type="Gene3D" id="3.40.50.2000">
    <property type="entry name" value="Glycogen Phosphorylase B"/>
    <property type="match status" value="2"/>
</dbReference>
<keyword evidence="2 3" id="KW-0808">Transferase</keyword>
<dbReference type="GO" id="GO:0030170">
    <property type="term" value="F:pyridoxal phosphate binding"/>
    <property type="evidence" value="ECO:0007669"/>
    <property type="project" value="TreeGrafter"/>
</dbReference>
<evidence type="ECO:0000256" key="2">
    <source>
        <dbReference type="RuleBase" id="RU000587"/>
    </source>
</evidence>
<dbReference type="PANTHER" id="PTHR11468">
    <property type="entry name" value="GLYCOGEN PHOSPHORYLASE"/>
    <property type="match status" value="1"/>
</dbReference>
<gene>
    <name evidence="3" type="ORF">NBRC111894_1525</name>
</gene>
<proteinExistence type="inferred from homology"/>
<dbReference type="PANTHER" id="PTHR11468:SF3">
    <property type="entry name" value="GLYCOGEN PHOSPHORYLASE, LIVER FORM"/>
    <property type="match status" value="1"/>
</dbReference>
<organism evidence="3 4">
    <name type="scientific">Sporolactobacillus inulinus</name>
    <dbReference type="NCBI Taxonomy" id="2078"/>
    <lineage>
        <taxon>Bacteria</taxon>
        <taxon>Bacillati</taxon>
        <taxon>Bacillota</taxon>
        <taxon>Bacilli</taxon>
        <taxon>Bacillales</taxon>
        <taxon>Sporolactobacillaceae</taxon>
        <taxon>Sporolactobacillus</taxon>
    </lineage>
</organism>